<dbReference type="InterPro" id="IPR001792">
    <property type="entry name" value="Acylphosphatase-like_dom"/>
</dbReference>
<keyword evidence="12" id="KW-0808">Transferase</keyword>
<dbReference type="InterPro" id="IPR036046">
    <property type="entry name" value="Acylphosphatase-like_dom_sf"/>
</dbReference>
<keyword evidence="3" id="KW-0436">Ligase</keyword>
<evidence type="ECO:0000256" key="1">
    <source>
        <dbReference type="ARBA" id="ARBA00004711"/>
    </source>
</evidence>
<dbReference type="UniPathway" id="UPA00335"/>
<dbReference type="Pfam" id="PF00708">
    <property type="entry name" value="Acylphosphatase"/>
    <property type="match status" value="1"/>
</dbReference>
<evidence type="ECO:0000256" key="9">
    <source>
        <dbReference type="PROSITE-ProRule" id="PRU00520"/>
    </source>
</evidence>
<dbReference type="Gene3D" id="3.30.420.360">
    <property type="match status" value="1"/>
</dbReference>
<dbReference type="Gene3D" id="3.30.420.40">
    <property type="match status" value="1"/>
</dbReference>
<gene>
    <name evidence="12" type="ORF">EDC37_10827</name>
</gene>
<evidence type="ECO:0000256" key="5">
    <source>
        <dbReference type="ARBA" id="ARBA00022771"/>
    </source>
</evidence>
<dbReference type="SUPFAM" id="SSF53067">
    <property type="entry name" value="Actin-like ATPase domain"/>
    <property type="match status" value="1"/>
</dbReference>
<evidence type="ECO:0000256" key="6">
    <source>
        <dbReference type="ARBA" id="ARBA00022833"/>
    </source>
</evidence>
<keyword evidence="9" id="KW-0378">Hydrolase</keyword>
<feature type="domain" description="Acylphosphatase-like" evidence="10">
    <location>
        <begin position="1"/>
        <end position="79"/>
    </location>
</feature>
<dbReference type="Pfam" id="PF01300">
    <property type="entry name" value="Sua5_yciO_yrdC"/>
    <property type="match status" value="1"/>
</dbReference>
<dbReference type="GO" id="GO:0051604">
    <property type="term" value="P:protein maturation"/>
    <property type="evidence" value="ECO:0007669"/>
    <property type="project" value="TreeGrafter"/>
</dbReference>
<keyword evidence="13" id="KW-1185">Reference proteome</keyword>
<feature type="domain" description="YrdC-like" evidence="11">
    <location>
        <begin position="191"/>
        <end position="375"/>
    </location>
</feature>
<dbReference type="InterPro" id="IPR017945">
    <property type="entry name" value="DHBP_synth_RibB-like_a/b_dom"/>
</dbReference>
<evidence type="ECO:0000256" key="2">
    <source>
        <dbReference type="ARBA" id="ARBA00008097"/>
    </source>
</evidence>
<keyword evidence="6" id="KW-0862">Zinc</keyword>
<name>A0A4R3K804_9FIRM</name>
<dbReference type="EC" id="6.2.-.-" evidence="8"/>
<comment type="caution">
    <text evidence="12">The sequence shown here is derived from an EMBL/GenBank/DDBJ whole genome shotgun (WGS) entry which is preliminary data.</text>
</comment>
<dbReference type="SUPFAM" id="SSF54975">
    <property type="entry name" value="Acylphosphatase/BLUF domain-like"/>
    <property type="match status" value="1"/>
</dbReference>
<protein>
    <recommendedName>
        <fullName evidence="8">Carbamoyltransferase</fullName>
        <ecNumber evidence="8">6.2.-.-</ecNumber>
    </recommendedName>
</protein>
<dbReference type="PIRSF" id="PIRSF006256">
    <property type="entry name" value="CMPcnvr_hdrg_mat"/>
    <property type="match status" value="1"/>
</dbReference>
<dbReference type="PROSITE" id="PS51160">
    <property type="entry name" value="ACYLPHOSPHATASE_3"/>
    <property type="match status" value="1"/>
</dbReference>
<feature type="active site" evidence="9">
    <location>
        <position position="25"/>
    </location>
</feature>
<dbReference type="PANTHER" id="PTHR42959">
    <property type="entry name" value="CARBAMOYLTRANSFERASE"/>
    <property type="match status" value="1"/>
</dbReference>
<sequence>MQGVGFRPFVYRLARQNSLTGFVFNDDEGVLLEIQGEQDSLAKMTAALRTEAPPAASVTEVIVQAKKVLTADKIFTIKKSPPAIARKTFISPDLAICPDCHREMMDKHDRRYHYPFINCTNCGPRFSIVEDVPYDRQNTTMKKFSMCSKCQKEYTDPQDRRFHAQPNACAECGPHYTLLDNKGCLLEDDSEKILVLAHKAIKQGKIIALKGIGGYHLVCDAYSDGAVMALRNRKKRFAKALAVMAGSIEAIKKICKVSAEEEMLLKSPSAPIVLLNKNEDCQLSVNVAPDSDCIGVMLPYAPIHCLLFHSDDVFVMTSANMSEEPIAYDDADAQKRLTNIADYFLVHDRRINMRVDDSVMRVFRKVPCYIRRSRGFAPAPLPFVANKKNLAIFAAGSQLKNTFCLTKDDKAFMSQHIGDLANKAAYDSYKKAIEHYQRIFDIQPQLAVCDLHPEYFSTKYALATGLPVIKVQHHHAHIASVLAENNISEKVIGIALDGTGYGADGHLWGGEFLLCDCTSYERMAHFAYLPLPGASAGIKEPWRMAAYIMHLLYGGQMRKMECDLWKIIPGNWPLAVQIAEAGLNSPLTSSAGRLFDAAAAVLGIRGKINYEGQAAVELEQVAASGQGKILPYEIQQRQGMRSINFLPMFKSLIENNDTLADKAASFHLTIAAAVVQTAQLLSRQTGVKKIVLSGGVFQNLILLKNVLTMLEGGFSVYINRKVPVNDGGLAFGQAAVACALINEK</sequence>
<dbReference type="InterPro" id="IPR041440">
    <property type="entry name" value="HypF_C"/>
</dbReference>
<comment type="catalytic activity">
    <reaction evidence="7">
        <text>C-terminal L-cysteinyl-[HypE protein] + carbamoyl phosphate + ATP + H2O = C-terminal S-carboxamide-L-cysteinyl-[HypE protein] + AMP + phosphate + diphosphate + H(+)</text>
        <dbReference type="Rhea" id="RHEA:55636"/>
        <dbReference type="Rhea" id="RHEA-COMP:14247"/>
        <dbReference type="Rhea" id="RHEA-COMP:14392"/>
        <dbReference type="ChEBI" id="CHEBI:15377"/>
        <dbReference type="ChEBI" id="CHEBI:15378"/>
        <dbReference type="ChEBI" id="CHEBI:30616"/>
        <dbReference type="ChEBI" id="CHEBI:33019"/>
        <dbReference type="ChEBI" id="CHEBI:43474"/>
        <dbReference type="ChEBI" id="CHEBI:58228"/>
        <dbReference type="ChEBI" id="CHEBI:76913"/>
        <dbReference type="ChEBI" id="CHEBI:139126"/>
        <dbReference type="ChEBI" id="CHEBI:456215"/>
    </reaction>
</comment>
<feature type="active site" evidence="9">
    <location>
        <position position="7"/>
    </location>
</feature>
<dbReference type="AlphaFoldDB" id="A0A4R3K804"/>
<evidence type="ECO:0000256" key="7">
    <source>
        <dbReference type="ARBA" id="ARBA00048220"/>
    </source>
</evidence>
<evidence type="ECO:0000256" key="3">
    <source>
        <dbReference type="ARBA" id="ARBA00022598"/>
    </source>
</evidence>
<evidence type="ECO:0000313" key="13">
    <source>
        <dbReference type="Proteomes" id="UP000295188"/>
    </source>
</evidence>
<evidence type="ECO:0000259" key="10">
    <source>
        <dbReference type="PROSITE" id="PS51160"/>
    </source>
</evidence>
<dbReference type="FunFam" id="3.30.420.40:FF:000124">
    <property type="entry name" value="Carbamoyltransferase HypF"/>
    <property type="match status" value="1"/>
</dbReference>
<dbReference type="GO" id="GO:0003998">
    <property type="term" value="F:acylphosphatase activity"/>
    <property type="evidence" value="ECO:0007669"/>
    <property type="project" value="UniProtKB-EC"/>
</dbReference>
<dbReference type="InterPro" id="IPR006070">
    <property type="entry name" value="Sua5-like_dom"/>
</dbReference>
<dbReference type="Pfam" id="PF07503">
    <property type="entry name" value="zf-HYPF"/>
    <property type="match status" value="2"/>
</dbReference>
<dbReference type="GO" id="GO:0003725">
    <property type="term" value="F:double-stranded RNA binding"/>
    <property type="evidence" value="ECO:0007669"/>
    <property type="project" value="InterPro"/>
</dbReference>
<dbReference type="Pfam" id="PF22521">
    <property type="entry name" value="HypF_C_2"/>
    <property type="match status" value="1"/>
</dbReference>
<organism evidence="12 13">
    <name type="scientific">Pectinatus cerevisiiphilus</name>
    <dbReference type="NCBI Taxonomy" id="86956"/>
    <lineage>
        <taxon>Bacteria</taxon>
        <taxon>Bacillati</taxon>
        <taxon>Bacillota</taxon>
        <taxon>Negativicutes</taxon>
        <taxon>Selenomonadales</taxon>
        <taxon>Selenomonadaceae</taxon>
        <taxon>Pectinatus</taxon>
    </lineage>
</organism>
<dbReference type="PANTHER" id="PTHR42959:SF1">
    <property type="entry name" value="CARBAMOYLTRANSFERASE HYPF"/>
    <property type="match status" value="1"/>
</dbReference>
<dbReference type="Gene3D" id="3.30.110.120">
    <property type="match status" value="1"/>
</dbReference>
<dbReference type="PROSITE" id="PS51163">
    <property type="entry name" value="YRDC"/>
    <property type="match status" value="1"/>
</dbReference>
<dbReference type="Pfam" id="PF17788">
    <property type="entry name" value="HypF_C"/>
    <property type="match status" value="1"/>
</dbReference>
<dbReference type="GO" id="GO:0008270">
    <property type="term" value="F:zinc ion binding"/>
    <property type="evidence" value="ECO:0007669"/>
    <property type="project" value="UniProtKB-KW"/>
</dbReference>
<evidence type="ECO:0000256" key="8">
    <source>
        <dbReference type="PIRNR" id="PIRNR006256"/>
    </source>
</evidence>
<dbReference type="GO" id="GO:0016743">
    <property type="term" value="F:carboxyl- or carbamoyltransferase activity"/>
    <property type="evidence" value="ECO:0007669"/>
    <property type="project" value="UniProtKB-UniRule"/>
</dbReference>
<dbReference type="NCBIfam" id="TIGR00143">
    <property type="entry name" value="hypF"/>
    <property type="match status" value="1"/>
</dbReference>
<proteinExistence type="inferred from homology"/>
<keyword evidence="5" id="KW-0863">Zinc-finger</keyword>
<dbReference type="InterPro" id="IPR051060">
    <property type="entry name" value="Carbamoyltrans_HypF-like"/>
</dbReference>
<dbReference type="Gene3D" id="3.90.870.50">
    <property type="match status" value="1"/>
</dbReference>
<dbReference type="SUPFAM" id="SSF55821">
    <property type="entry name" value="YrdC/RibB"/>
    <property type="match status" value="1"/>
</dbReference>
<dbReference type="InterPro" id="IPR043129">
    <property type="entry name" value="ATPase_NBD"/>
</dbReference>
<comment type="pathway">
    <text evidence="1">Protein modification; [NiFe] hydrogenase maturation.</text>
</comment>
<evidence type="ECO:0000259" key="11">
    <source>
        <dbReference type="PROSITE" id="PS51163"/>
    </source>
</evidence>
<dbReference type="InterPro" id="IPR004421">
    <property type="entry name" value="Carbamoyltransferase_HypF"/>
</dbReference>
<dbReference type="GO" id="GO:0016874">
    <property type="term" value="F:ligase activity"/>
    <property type="evidence" value="ECO:0007669"/>
    <property type="project" value="UniProtKB-UniRule"/>
</dbReference>
<comment type="catalytic activity">
    <reaction evidence="9">
        <text>an acyl phosphate + H2O = a carboxylate + phosphate + H(+)</text>
        <dbReference type="Rhea" id="RHEA:14965"/>
        <dbReference type="ChEBI" id="CHEBI:15377"/>
        <dbReference type="ChEBI" id="CHEBI:15378"/>
        <dbReference type="ChEBI" id="CHEBI:29067"/>
        <dbReference type="ChEBI" id="CHEBI:43474"/>
        <dbReference type="ChEBI" id="CHEBI:59918"/>
        <dbReference type="EC" id="3.6.1.7"/>
    </reaction>
</comment>
<dbReference type="EMBL" id="SMAA01000008">
    <property type="protein sequence ID" value="TCS78968.1"/>
    <property type="molecule type" value="Genomic_DNA"/>
</dbReference>
<evidence type="ECO:0000256" key="4">
    <source>
        <dbReference type="ARBA" id="ARBA00022723"/>
    </source>
</evidence>
<dbReference type="Proteomes" id="UP000295188">
    <property type="component" value="Unassembled WGS sequence"/>
</dbReference>
<keyword evidence="4" id="KW-0479">Metal-binding</keyword>
<accession>A0A4R3K804</accession>
<reference evidence="12 13" key="1">
    <citation type="submission" date="2019-03" db="EMBL/GenBank/DDBJ databases">
        <title>Genomic Encyclopedia of Type Strains, Phase IV (KMG-IV): sequencing the most valuable type-strain genomes for metagenomic binning, comparative biology and taxonomic classification.</title>
        <authorList>
            <person name="Goeker M."/>
        </authorList>
    </citation>
    <scope>NUCLEOTIDE SEQUENCE [LARGE SCALE GENOMIC DNA]</scope>
    <source>
        <strain evidence="12 13">DSM 20467</strain>
    </source>
</reference>
<dbReference type="InterPro" id="IPR055128">
    <property type="entry name" value="HypF_C_2"/>
</dbReference>
<evidence type="ECO:0000313" key="12">
    <source>
        <dbReference type="EMBL" id="TCS78968.1"/>
    </source>
</evidence>
<dbReference type="InterPro" id="IPR011125">
    <property type="entry name" value="Znf_HypF"/>
</dbReference>
<comment type="similarity">
    <text evidence="2 8">Belongs to the carbamoyltransferase HypF family.</text>
</comment>